<dbReference type="NCBIfam" id="TIGR00663">
    <property type="entry name" value="dnan"/>
    <property type="match status" value="1"/>
</dbReference>
<dbReference type="CDD" id="cd00140">
    <property type="entry name" value="beta_clamp"/>
    <property type="match status" value="1"/>
</dbReference>
<keyword evidence="5 10" id="KW-0808">Transferase</keyword>
<dbReference type="Gene3D" id="3.70.10.10">
    <property type="match status" value="1"/>
</dbReference>
<dbReference type="EMBL" id="QZAA01000231">
    <property type="protein sequence ID" value="RQD73912.1"/>
    <property type="molecule type" value="Genomic_DNA"/>
</dbReference>
<evidence type="ECO:0000256" key="3">
    <source>
        <dbReference type="ARBA" id="ARBA00021035"/>
    </source>
</evidence>
<keyword evidence="4 10" id="KW-0963">Cytoplasm</keyword>
<comment type="function">
    <text evidence="10">Confers DNA tethering and processivity to DNA polymerases and other proteins. Acts as a clamp, forming a ring around DNA (a reaction catalyzed by the clamp-loading complex) which diffuses in an ATP-independent manner freely and bidirectionally along dsDNA. Initially characterized for its ability to contact the catalytic subunit of DNA polymerase III (Pol III), a complex, multichain enzyme responsible for most of the replicative synthesis in bacteria; Pol III exhibits 3'-5' exonuclease proofreading activity. The beta chain is required for initiation of replication as well as for processivity of DNA replication.</text>
</comment>
<evidence type="ECO:0000313" key="14">
    <source>
        <dbReference type="EMBL" id="RQD73912.1"/>
    </source>
</evidence>
<dbReference type="PANTHER" id="PTHR30478:SF0">
    <property type="entry name" value="BETA SLIDING CLAMP"/>
    <property type="match status" value="1"/>
</dbReference>
<comment type="subunit">
    <text evidence="10">Forms a ring-shaped head-to-tail homodimer around DNA.</text>
</comment>
<feature type="domain" description="DNA polymerase III beta sliding clamp C-terminal" evidence="13">
    <location>
        <begin position="244"/>
        <end position="362"/>
    </location>
</feature>
<comment type="subcellular location">
    <subcellularLocation>
        <location evidence="1 10">Cytoplasm</location>
    </subcellularLocation>
</comment>
<dbReference type="InterPro" id="IPR022637">
    <property type="entry name" value="DNA_polIII_beta_cen"/>
</dbReference>
<evidence type="ECO:0000259" key="13">
    <source>
        <dbReference type="Pfam" id="PF02768"/>
    </source>
</evidence>
<evidence type="ECO:0000256" key="8">
    <source>
        <dbReference type="ARBA" id="ARBA00022932"/>
    </source>
</evidence>
<keyword evidence="9" id="KW-0238">DNA-binding</keyword>
<proteinExistence type="inferred from homology"/>
<keyword evidence="6 10" id="KW-0548">Nucleotidyltransferase</keyword>
<evidence type="ECO:0000256" key="6">
    <source>
        <dbReference type="ARBA" id="ARBA00022695"/>
    </source>
</evidence>
<keyword evidence="8 10" id="KW-0239">DNA-directed DNA polymerase</keyword>
<gene>
    <name evidence="14" type="primary">dnaN</name>
    <name evidence="14" type="ORF">D5R97_08570</name>
</gene>
<dbReference type="Pfam" id="PF00712">
    <property type="entry name" value="DNA_pol3_beta"/>
    <property type="match status" value="1"/>
</dbReference>
<dbReference type="GO" id="GO:0003677">
    <property type="term" value="F:DNA binding"/>
    <property type="evidence" value="ECO:0007669"/>
    <property type="project" value="UniProtKB-UniRule"/>
</dbReference>
<dbReference type="InterPro" id="IPR022634">
    <property type="entry name" value="DNA_polIII_beta_N"/>
</dbReference>
<feature type="domain" description="DNA polymerase III beta sliding clamp N-terminal" evidence="11">
    <location>
        <begin position="1"/>
        <end position="118"/>
    </location>
</feature>
<dbReference type="GO" id="GO:0006271">
    <property type="term" value="P:DNA strand elongation involved in DNA replication"/>
    <property type="evidence" value="ECO:0007669"/>
    <property type="project" value="TreeGrafter"/>
</dbReference>
<comment type="caution">
    <text evidence="14">The sequence shown here is derived from an EMBL/GenBank/DDBJ whole genome shotgun (WGS) entry which is preliminary data.</text>
</comment>
<evidence type="ECO:0000259" key="11">
    <source>
        <dbReference type="Pfam" id="PF00712"/>
    </source>
</evidence>
<dbReference type="InterPro" id="IPR001001">
    <property type="entry name" value="DNA_polIII_beta"/>
</dbReference>
<comment type="similarity">
    <text evidence="2 10">Belongs to the beta sliding clamp family.</text>
</comment>
<dbReference type="Gene3D" id="3.10.150.10">
    <property type="entry name" value="DNA Polymerase III, subunit A, domain 2"/>
    <property type="match status" value="1"/>
</dbReference>
<dbReference type="InterPro" id="IPR022635">
    <property type="entry name" value="DNA_polIII_beta_C"/>
</dbReference>
<evidence type="ECO:0000259" key="12">
    <source>
        <dbReference type="Pfam" id="PF02767"/>
    </source>
</evidence>
<keyword evidence="7 10" id="KW-0235">DNA replication</keyword>
<protein>
    <recommendedName>
        <fullName evidence="3 10">Beta sliding clamp</fullName>
    </recommendedName>
</protein>
<evidence type="ECO:0000256" key="5">
    <source>
        <dbReference type="ARBA" id="ARBA00022679"/>
    </source>
</evidence>
<evidence type="ECO:0000256" key="9">
    <source>
        <dbReference type="ARBA" id="ARBA00023125"/>
    </source>
</evidence>
<evidence type="ECO:0000256" key="4">
    <source>
        <dbReference type="ARBA" id="ARBA00022490"/>
    </source>
</evidence>
<dbReference type="AlphaFoldDB" id="A0A424YB22"/>
<evidence type="ECO:0000313" key="15">
    <source>
        <dbReference type="Proteomes" id="UP000285138"/>
    </source>
</evidence>
<dbReference type="Pfam" id="PF02767">
    <property type="entry name" value="DNA_pol3_beta_2"/>
    <property type="match status" value="1"/>
</dbReference>
<dbReference type="GO" id="GO:0005737">
    <property type="term" value="C:cytoplasm"/>
    <property type="evidence" value="ECO:0007669"/>
    <property type="project" value="UniProtKB-SubCell"/>
</dbReference>
<sequence>MKFIGNQEELLFLLQSAAKIVPPRTSIDYLEGIYLKAEGKYLKIAATNLEAGIKNFLPVKVEEEGRVVLPPKFADIVRLSGGKELEVQVDENYNAHIYGGNSRFLLKGIDPQDFPQLPQWEGEEDWSIKTETFKSMVRHSLISVSHDEGKPALTGVLFKVEGNRLTLVSTDSFRLTIRKGRIENPGDNKGLYLIPLKVLSELIKFNFSQDTIKVKIVKNQVLFKVDDFLFISRLLDEKFPQVERIIPDKYNTFFKVARNDLISSLQRVMLISEGNNYIFKIRIQGGNMLLSSNSEMGSIEEEIKGNKEGEDMELYLNSRFLLDSLRAMEEEEAAMNFTGSTGPLIFDYKGDEEEFFHLILPIKS</sequence>
<dbReference type="GO" id="GO:0008408">
    <property type="term" value="F:3'-5' exonuclease activity"/>
    <property type="evidence" value="ECO:0007669"/>
    <property type="project" value="InterPro"/>
</dbReference>
<evidence type="ECO:0000256" key="7">
    <source>
        <dbReference type="ARBA" id="ARBA00022705"/>
    </source>
</evidence>
<evidence type="ECO:0000256" key="10">
    <source>
        <dbReference type="PIRNR" id="PIRNR000804"/>
    </source>
</evidence>
<dbReference type="SMART" id="SM00480">
    <property type="entry name" value="POL3Bc"/>
    <property type="match status" value="1"/>
</dbReference>
<evidence type="ECO:0000256" key="2">
    <source>
        <dbReference type="ARBA" id="ARBA00010752"/>
    </source>
</evidence>
<dbReference type="SUPFAM" id="SSF55979">
    <property type="entry name" value="DNA clamp"/>
    <property type="match status" value="3"/>
</dbReference>
<feature type="domain" description="DNA polymerase III beta sliding clamp central" evidence="12">
    <location>
        <begin position="128"/>
        <end position="241"/>
    </location>
</feature>
<accession>A0A424YB22</accession>
<organism evidence="14 15">
    <name type="scientific">Candidatus Syntrophonatronum acetioxidans</name>
    <dbReference type="NCBI Taxonomy" id="1795816"/>
    <lineage>
        <taxon>Bacteria</taxon>
        <taxon>Bacillati</taxon>
        <taxon>Bacillota</taxon>
        <taxon>Clostridia</taxon>
        <taxon>Eubacteriales</taxon>
        <taxon>Syntrophomonadaceae</taxon>
        <taxon>Candidatus Syntrophonatronum</taxon>
    </lineage>
</organism>
<dbReference type="Proteomes" id="UP000285138">
    <property type="component" value="Unassembled WGS sequence"/>
</dbReference>
<name>A0A424YB22_9FIRM</name>
<dbReference type="GO" id="GO:0003887">
    <property type="term" value="F:DNA-directed DNA polymerase activity"/>
    <property type="evidence" value="ECO:0007669"/>
    <property type="project" value="UniProtKB-UniRule"/>
</dbReference>
<evidence type="ECO:0000256" key="1">
    <source>
        <dbReference type="ARBA" id="ARBA00004496"/>
    </source>
</evidence>
<dbReference type="PANTHER" id="PTHR30478">
    <property type="entry name" value="DNA POLYMERASE III SUBUNIT BETA"/>
    <property type="match status" value="1"/>
</dbReference>
<dbReference type="GO" id="GO:0009360">
    <property type="term" value="C:DNA polymerase III complex"/>
    <property type="evidence" value="ECO:0007669"/>
    <property type="project" value="InterPro"/>
</dbReference>
<dbReference type="Pfam" id="PF02768">
    <property type="entry name" value="DNA_pol3_beta_3"/>
    <property type="match status" value="1"/>
</dbReference>
<reference evidence="14 15" key="1">
    <citation type="submission" date="2018-08" db="EMBL/GenBank/DDBJ databases">
        <title>The metabolism and importance of syntrophic acetate oxidation coupled to methane or sulfide production in haloalkaline environments.</title>
        <authorList>
            <person name="Timmers P.H.A."/>
            <person name="Vavourakis C.D."/>
            <person name="Sorokin D.Y."/>
            <person name="Sinninghe Damste J.S."/>
            <person name="Muyzer G."/>
            <person name="Stams A.J.M."/>
            <person name="Plugge C.M."/>
        </authorList>
    </citation>
    <scope>NUCLEOTIDE SEQUENCE [LARGE SCALE GENOMIC DNA]</scope>
    <source>
        <strain evidence="14">MSAO_Bac1</strain>
    </source>
</reference>
<dbReference type="InterPro" id="IPR046938">
    <property type="entry name" value="DNA_clamp_sf"/>
</dbReference>
<dbReference type="PIRSF" id="PIRSF000804">
    <property type="entry name" value="DNA_pol_III_b"/>
    <property type="match status" value="1"/>
</dbReference>